<name>A0A0A7PGT3_9SPHN</name>
<protein>
    <submittedName>
        <fullName evidence="3">Rhodanese-like protein</fullName>
    </submittedName>
</protein>
<evidence type="ECO:0000313" key="4">
    <source>
        <dbReference type="Proteomes" id="UP000030907"/>
    </source>
</evidence>
<dbReference type="AlphaFoldDB" id="A0A0A7PGT3"/>
<dbReference type="SMART" id="SM00450">
    <property type="entry name" value="RHOD"/>
    <property type="match status" value="1"/>
</dbReference>
<feature type="domain" description="Rhodanese" evidence="2">
    <location>
        <begin position="54"/>
        <end position="117"/>
    </location>
</feature>
<dbReference type="InterPro" id="IPR001763">
    <property type="entry name" value="Rhodanese-like_dom"/>
</dbReference>
<dbReference type="SUPFAM" id="SSF52821">
    <property type="entry name" value="Rhodanese/Cell cycle control phosphatase"/>
    <property type="match status" value="1"/>
</dbReference>
<dbReference type="InterPro" id="IPR036873">
    <property type="entry name" value="Rhodanese-like_dom_sf"/>
</dbReference>
<gene>
    <name evidence="3" type="ORF">SKP52_12180</name>
</gene>
<evidence type="ECO:0000313" key="3">
    <source>
        <dbReference type="EMBL" id="AJA09331.1"/>
    </source>
</evidence>
<sequence>MRTPLLALALTATPALAQANPQIDYPAFQALTASVAPERATRLVRFDAFKAEAAKPDTLLLDARSKDAFAGGHIKGAVNLPLTDFTAESLAAVIGANPDRPILIYCNNNFSNHRSPVPLKSAPLALNIQTFINLVGYGYPNVLELADVVDFTDPKVEWVTG</sequence>
<keyword evidence="1" id="KW-0732">Signal</keyword>
<keyword evidence="4" id="KW-1185">Reference proteome</keyword>
<proteinExistence type="predicted"/>
<evidence type="ECO:0000256" key="1">
    <source>
        <dbReference type="SAM" id="SignalP"/>
    </source>
</evidence>
<dbReference type="HOGENOM" id="CLU_110200_0_0_5"/>
<dbReference type="Proteomes" id="UP000030907">
    <property type="component" value="Chromosome"/>
</dbReference>
<dbReference type="Gene3D" id="3.40.250.10">
    <property type="entry name" value="Rhodanese-like domain"/>
    <property type="match status" value="1"/>
</dbReference>
<dbReference type="EMBL" id="CP009122">
    <property type="protein sequence ID" value="AJA09331.1"/>
    <property type="molecule type" value="Genomic_DNA"/>
</dbReference>
<dbReference type="CDD" id="cd00158">
    <property type="entry name" value="RHOD"/>
    <property type="match status" value="1"/>
</dbReference>
<dbReference type="RefSeq" id="WP_052208197.1">
    <property type="nucleotide sequence ID" value="NZ_CP009122.1"/>
</dbReference>
<reference evidence="3 4" key="1">
    <citation type="journal article" date="2015" name="Int. J. Syst. Evol. Microbiol.">
        <title>Description of Sphingopyxis fribergensis sp. nov. - a soil bacterium with the ability to degrade styrene and phenylacetic acid.</title>
        <authorList>
            <person name="Oelschlagel M."/>
            <person name="Ruckert C."/>
            <person name="Kalinowski J."/>
            <person name="Schmidt G."/>
            <person name="Schlomann M."/>
            <person name="Tischler D."/>
        </authorList>
    </citation>
    <scope>NUCLEOTIDE SEQUENCE [LARGE SCALE GENOMIC DNA]</scope>
    <source>
        <strain evidence="3 4">Kp5.2</strain>
    </source>
</reference>
<feature type="chain" id="PRO_5002043971" evidence="1">
    <location>
        <begin position="18"/>
        <end position="161"/>
    </location>
</feature>
<feature type="signal peptide" evidence="1">
    <location>
        <begin position="1"/>
        <end position="17"/>
    </location>
</feature>
<dbReference type="KEGG" id="sphk:SKP52_12180"/>
<dbReference type="OrthoDB" id="9807812at2"/>
<dbReference type="Pfam" id="PF00581">
    <property type="entry name" value="Rhodanese"/>
    <property type="match status" value="1"/>
</dbReference>
<dbReference type="STRING" id="1515612.SKP52_12180"/>
<evidence type="ECO:0000259" key="2">
    <source>
        <dbReference type="PROSITE" id="PS50206"/>
    </source>
</evidence>
<organism evidence="3 4">
    <name type="scientific">Sphingopyxis fribergensis</name>
    <dbReference type="NCBI Taxonomy" id="1515612"/>
    <lineage>
        <taxon>Bacteria</taxon>
        <taxon>Pseudomonadati</taxon>
        <taxon>Pseudomonadota</taxon>
        <taxon>Alphaproteobacteria</taxon>
        <taxon>Sphingomonadales</taxon>
        <taxon>Sphingomonadaceae</taxon>
        <taxon>Sphingopyxis</taxon>
    </lineage>
</organism>
<dbReference type="PROSITE" id="PS50206">
    <property type="entry name" value="RHODANESE_3"/>
    <property type="match status" value="1"/>
</dbReference>
<accession>A0A0A7PGT3</accession>